<proteinExistence type="predicted"/>
<feature type="domain" description="Phage integrase central" evidence="2">
    <location>
        <begin position="19"/>
        <end position="106"/>
    </location>
</feature>
<dbReference type="Gene3D" id="1.10.150.130">
    <property type="match status" value="1"/>
</dbReference>
<keyword evidence="1" id="KW-0238">DNA-binding</keyword>
<evidence type="ECO:0000256" key="1">
    <source>
        <dbReference type="ARBA" id="ARBA00023125"/>
    </source>
</evidence>
<dbReference type="InParanoid" id="A0A6N7F082"/>
<evidence type="ECO:0000313" key="3">
    <source>
        <dbReference type="EMBL" id="MPV87029.1"/>
    </source>
</evidence>
<gene>
    <name evidence="3" type="ORF">GCU85_09865</name>
</gene>
<dbReference type="Pfam" id="PF22022">
    <property type="entry name" value="Phage_int_M"/>
    <property type="match status" value="1"/>
</dbReference>
<feature type="non-terminal residue" evidence="3">
    <location>
        <position position="106"/>
    </location>
</feature>
<evidence type="ECO:0000313" key="4">
    <source>
        <dbReference type="Proteomes" id="UP000471298"/>
    </source>
</evidence>
<dbReference type="InterPro" id="IPR053876">
    <property type="entry name" value="Phage_int_M"/>
</dbReference>
<feature type="non-terminal residue" evidence="3">
    <location>
        <position position="1"/>
    </location>
</feature>
<accession>A0A6N7F082</accession>
<dbReference type="Proteomes" id="UP000471298">
    <property type="component" value="Unassembled WGS sequence"/>
</dbReference>
<dbReference type="InterPro" id="IPR011010">
    <property type="entry name" value="DNA_brk_join_enz"/>
</dbReference>
<dbReference type="GO" id="GO:0003677">
    <property type="term" value="F:DNA binding"/>
    <property type="evidence" value="ECO:0007669"/>
    <property type="project" value="UniProtKB-KW"/>
</dbReference>
<sequence>DPQNHIQQESEKHLDKNSFKHWATACLATKTNLTQKTQYGFQSRLDNYIYPKFADCNINDISSKSILDFLKGIENKGLYETAKRCKGIMSQVFRHGIMNGACANDP</sequence>
<name>A0A6N7F082_9GAMM</name>
<dbReference type="AlphaFoldDB" id="A0A6N7F082"/>
<comment type="caution">
    <text evidence="3">The sequence shown here is derived from an EMBL/GenBank/DDBJ whole genome shotgun (WGS) entry which is preliminary data.</text>
</comment>
<reference evidence="3 4" key="1">
    <citation type="submission" date="2019-10" db="EMBL/GenBank/DDBJ databases">
        <title>Cardiobacteriales fam. a chemoheterotrophic member of the order Cardiobacteriales, and proposal of Cardiobacteriales fam. nov.</title>
        <authorList>
            <person name="Wang C."/>
        </authorList>
    </citation>
    <scope>NUCLEOTIDE SEQUENCE [LARGE SCALE GENOMIC DNA]</scope>
    <source>
        <strain evidence="3 4">ML27</strain>
    </source>
</reference>
<dbReference type="InterPro" id="IPR010998">
    <property type="entry name" value="Integrase_recombinase_N"/>
</dbReference>
<organism evidence="3 4">
    <name type="scientific">Ostreibacterium oceani</name>
    <dbReference type="NCBI Taxonomy" id="2654998"/>
    <lineage>
        <taxon>Bacteria</taxon>
        <taxon>Pseudomonadati</taxon>
        <taxon>Pseudomonadota</taxon>
        <taxon>Gammaproteobacteria</taxon>
        <taxon>Cardiobacteriales</taxon>
        <taxon>Ostreibacteriaceae</taxon>
        <taxon>Ostreibacterium</taxon>
    </lineage>
</organism>
<keyword evidence="4" id="KW-1185">Reference proteome</keyword>
<dbReference type="RefSeq" id="WP_218110680.1">
    <property type="nucleotide sequence ID" value="NZ_WHNW01000034.1"/>
</dbReference>
<evidence type="ECO:0000259" key="2">
    <source>
        <dbReference type="Pfam" id="PF22022"/>
    </source>
</evidence>
<dbReference type="SUPFAM" id="SSF56349">
    <property type="entry name" value="DNA breaking-rejoining enzymes"/>
    <property type="match status" value="1"/>
</dbReference>
<protein>
    <recommendedName>
        <fullName evidence="2">Phage integrase central domain-containing protein</fullName>
    </recommendedName>
</protein>
<dbReference type="EMBL" id="WHNW01000034">
    <property type="protein sequence ID" value="MPV87029.1"/>
    <property type="molecule type" value="Genomic_DNA"/>
</dbReference>